<keyword evidence="3" id="KW-1185">Reference proteome</keyword>
<dbReference type="RefSeq" id="WP_379710597.1">
    <property type="nucleotide sequence ID" value="NZ_JBHTBS010000003.1"/>
</dbReference>
<accession>A0ABW2L6G3</accession>
<dbReference type="EMBL" id="JBHTBS010000003">
    <property type="protein sequence ID" value="MFC7336844.1"/>
    <property type="molecule type" value="Genomic_DNA"/>
</dbReference>
<name>A0ABW2L6G3_9BACT</name>
<protein>
    <recommendedName>
        <fullName evidence="4">Chitin-binding type-2 domain-containing protein</fullName>
    </recommendedName>
</protein>
<dbReference type="Proteomes" id="UP001596472">
    <property type="component" value="Unassembled WGS sequence"/>
</dbReference>
<evidence type="ECO:0000313" key="3">
    <source>
        <dbReference type="Proteomes" id="UP001596472"/>
    </source>
</evidence>
<evidence type="ECO:0000256" key="1">
    <source>
        <dbReference type="SAM" id="MobiDB-lite"/>
    </source>
</evidence>
<feature type="compositionally biased region" description="Basic and acidic residues" evidence="1">
    <location>
        <begin position="63"/>
        <end position="82"/>
    </location>
</feature>
<organism evidence="2 3">
    <name type="scientific">Haloferula chungangensis</name>
    <dbReference type="NCBI Taxonomy" id="1048331"/>
    <lineage>
        <taxon>Bacteria</taxon>
        <taxon>Pseudomonadati</taxon>
        <taxon>Verrucomicrobiota</taxon>
        <taxon>Verrucomicrobiia</taxon>
        <taxon>Verrucomicrobiales</taxon>
        <taxon>Verrucomicrobiaceae</taxon>
        <taxon>Haloferula</taxon>
    </lineage>
</organism>
<sequence length="130" mass="14790">MKPVFSLCLAALSDFFKRELPFPLLTVYGSYLEIIIESAMPACIRVAQGMQTVQQAGAPPKTMSEDRMKEDIKRVDEPDPQKETSPIDEESLKSSCTWNGESFPEWYKVCRNGRVYQCLDGRWRNTGNSC</sequence>
<reference evidence="3" key="1">
    <citation type="journal article" date="2019" name="Int. J. Syst. Evol. Microbiol.">
        <title>The Global Catalogue of Microorganisms (GCM) 10K type strain sequencing project: providing services to taxonomists for standard genome sequencing and annotation.</title>
        <authorList>
            <consortium name="The Broad Institute Genomics Platform"/>
            <consortium name="The Broad Institute Genome Sequencing Center for Infectious Disease"/>
            <person name="Wu L."/>
            <person name="Ma J."/>
        </authorList>
    </citation>
    <scope>NUCLEOTIDE SEQUENCE [LARGE SCALE GENOMIC DNA]</scope>
    <source>
        <strain evidence="3">CGMCC 4.1467</strain>
    </source>
</reference>
<feature type="region of interest" description="Disordered" evidence="1">
    <location>
        <begin position="55"/>
        <end position="100"/>
    </location>
</feature>
<proteinExistence type="predicted"/>
<gene>
    <name evidence="2" type="ORF">ACFQY0_06625</name>
</gene>
<evidence type="ECO:0000313" key="2">
    <source>
        <dbReference type="EMBL" id="MFC7336844.1"/>
    </source>
</evidence>
<comment type="caution">
    <text evidence="2">The sequence shown here is derived from an EMBL/GenBank/DDBJ whole genome shotgun (WGS) entry which is preliminary data.</text>
</comment>
<evidence type="ECO:0008006" key="4">
    <source>
        <dbReference type="Google" id="ProtNLM"/>
    </source>
</evidence>